<comment type="caution">
    <text evidence="2">The sequence shown here is derived from an EMBL/GenBank/DDBJ whole genome shotgun (WGS) entry which is preliminary data.</text>
</comment>
<organism evidence="2">
    <name type="scientific">hydrocarbon metagenome</name>
    <dbReference type="NCBI Taxonomy" id="938273"/>
    <lineage>
        <taxon>unclassified sequences</taxon>
        <taxon>metagenomes</taxon>
        <taxon>ecological metagenomes</taxon>
    </lineage>
</organism>
<name>A0A0W8G6T6_9ZZZZ</name>
<evidence type="ECO:0000256" key="1">
    <source>
        <dbReference type="SAM" id="MobiDB-lite"/>
    </source>
</evidence>
<protein>
    <submittedName>
        <fullName evidence="2">Uncharacterized protein</fullName>
    </submittedName>
</protein>
<feature type="compositionally biased region" description="Basic residues" evidence="1">
    <location>
        <begin position="476"/>
        <end position="490"/>
    </location>
</feature>
<sequence length="551" mass="58518">MFLARPGPGGIVGQGGQGRGFAGFRGQGRGFEAHKLRKGLAVQVVPVAELHDPAVLAPEVGVFFRVVLGQLSQAVEHLLGDGGGDLAQDAVLLEGLPGDVERQVFGIHHAAHEPQEFGEKVFGLVLDEHPAYVEIQAPGLGAHAEEVRGLFGDEKQGAELHRGIDGDVDGQERLFAVEGQKFVEFLVLLGRDRELGLAPQGRDGVDLLLAHDDRKGDEVGMLAQDGLDAFGVGEFLGLVLQVDLDAGAPGDRVRGFGQAIGAGTVGLPAHGGRVGKQGLRGQDHVFGHHEHGIKTHPEAADDARGGVLVVGELFEELCGPGTGDGADVLDEFVPGHAQARVGDGQDARVLVGGDADLKRQFGVGHGRAATGLEAQLVQGVGGVGHELAQKDLAVGVDGVGDDLQQLAYLGLELMGGTRSGVRHGALLCVDRVVYPPNGREASRRTGVRSTRLRKIRRRRIPRSGFRSGAGWPARGARPRWRTGRGCRRHGRSGDRPGQCRCERTPVPRNGCRRRDRRIRTGARRSSGKCFCGNQVSRRAMMSRPGEPARGR</sequence>
<accession>A0A0W8G6T6</accession>
<proteinExistence type="predicted"/>
<feature type="region of interest" description="Disordered" evidence="1">
    <location>
        <begin position="463"/>
        <end position="529"/>
    </location>
</feature>
<evidence type="ECO:0000313" key="2">
    <source>
        <dbReference type="EMBL" id="KUG28721.1"/>
    </source>
</evidence>
<reference evidence="2" key="1">
    <citation type="journal article" date="2015" name="Proc. Natl. Acad. Sci. U.S.A.">
        <title>Networks of energetic and metabolic interactions define dynamics in microbial communities.</title>
        <authorList>
            <person name="Embree M."/>
            <person name="Liu J.K."/>
            <person name="Al-Bassam M.M."/>
            <person name="Zengler K."/>
        </authorList>
    </citation>
    <scope>NUCLEOTIDE SEQUENCE</scope>
</reference>
<dbReference type="EMBL" id="LNQE01000189">
    <property type="protein sequence ID" value="KUG28721.1"/>
    <property type="molecule type" value="Genomic_DNA"/>
</dbReference>
<gene>
    <name evidence="2" type="ORF">ASZ90_001417</name>
</gene>
<feature type="compositionally biased region" description="Basic residues" evidence="1">
    <location>
        <begin position="510"/>
        <end position="526"/>
    </location>
</feature>
<dbReference type="AlphaFoldDB" id="A0A0W8G6T6"/>